<dbReference type="Gene3D" id="3.40.250.10">
    <property type="entry name" value="Rhodanese-like domain"/>
    <property type="match status" value="1"/>
</dbReference>
<comment type="caution">
    <text evidence="2">The sequence shown here is derived from an EMBL/GenBank/DDBJ whole genome shotgun (WGS) entry which is preliminary data.</text>
</comment>
<name>A0A916VSH2_9RHOB</name>
<reference evidence="2" key="2">
    <citation type="submission" date="2020-09" db="EMBL/GenBank/DDBJ databases">
        <authorList>
            <person name="Sun Q."/>
            <person name="Zhou Y."/>
        </authorList>
    </citation>
    <scope>NUCLEOTIDE SEQUENCE</scope>
    <source>
        <strain evidence="2">CGMCC 1.15880</strain>
    </source>
</reference>
<evidence type="ECO:0000313" key="3">
    <source>
        <dbReference type="Proteomes" id="UP000628017"/>
    </source>
</evidence>
<dbReference type="InterPro" id="IPR001763">
    <property type="entry name" value="Rhodanese-like_dom"/>
</dbReference>
<dbReference type="EMBL" id="BMKA01000007">
    <property type="protein sequence ID" value="GGA30075.1"/>
    <property type="molecule type" value="Genomic_DNA"/>
</dbReference>
<feature type="domain" description="Rhodanese" evidence="1">
    <location>
        <begin position="9"/>
        <end position="121"/>
    </location>
</feature>
<reference evidence="2" key="1">
    <citation type="journal article" date="2014" name="Int. J. Syst. Evol. Microbiol.">
        <title>Complete genome sequence of Corynebacterium casei LMG S-19264T (=DSM 44701T), isolated from a smear-ripened cheese.</title>
        <authorList>
            <consortium name="US DOE Joint Genome Institute (JGI-PGF)"/>
            <person name="Walter F."/>
            <person name="Albersmeier A."/>
            <person name="Kalinowski J."/>
            <person name="Ruckert C."/>
        </authorList>
    </citation>
    <scope>NUCLEOTIDE SEQUENCE</scope>
    <source>
        <strain evidence="2">CGMCC 1.15880</strain>
    </source>
</reference>
<evidence type="ECO:0000313" key="2">
    <source>
        <dbReference type="EMBL" id="GGA30075.1"/>
    </source>
</evidence>
<dbReference type="AlphaFoldDB" id="A0A916VSH2"/>
<dbReference type="PROSITE" id="PS50206">
    <property type="entry name" value="RHODANESE_3"/>
    <property type="match status" value="1"/>
</dbReference>
<proteinExistence type="predicted"/>
<evidence type="ECO:0000259" key="1">
    <source>
        <dbReference type="PROSITE" id="PS50206"/>
    </source>
</evidence>
<protein>
    <submittedName>
        <fullName evidence="2">Sulfurtransferase</fullName>
    </submittedName>
</protein>
<dbReference type="InterPro" id="IPR036873">
    <property type="entry name" value="Rhodanese-like_dom_sf"/>
</dbReference>
<sequence>MLAWEMLRDHEDSVLVDVRTQAEWSFVGLPDLSELGKQPLLIQWMTLPAMQPNPDFLDGLVNQLDGAAPSRIFFLCRSGARSMAAASLTAEAFAAQGKTVECVNIAEGFEGDLNENRHRGASNGWKARGLAWRQS</sequence>
<dbReference type="Proteomes" id="UP000628017">
    <property type="component" value="Unassembled WGS sequence"/>
</dbReference>
<accession>A0A916VSH2</accession>
<dbReference type="SUPFAM" id="SSF52821">
    <property type="entry name" value="Rhodanese/Cell cycle control phosphatase"/>
    <property type="match status" value="1"/>
</dbReference>
<gene>
    <name evidence="2" type="ORF">GCM10011498_34020</name>
</gene>
<organism evidence="2 3">
    <name type="scientific">Neptunicoccus cionae</name>
    <dbReference type="NCBI Taxonomy" id="2035344"/>
    <lineage>
        <taxon>Bacteria</taxon>
        <taxon>Pseudomonadati</taxon>
        <taxon>Pseudomonadota</taxon>
        <taxon>Alphaproteobacteria</taxon>
        <taxon>Rhodobacterales</taxon>
        <taxon>Paracoccaceae</taxon>
        <taxon>Neptunicoccus</taxon>
    </lineage>
</organism>
<keyword evidence="3" id="KW-1185">Reference proteome</keyword>